<dbReference type="Pfam" id="PF25757">
    <property type="entry name" value="TPR_DNAAF5"/>
    <property type="match status" value="1"/>
</dbReference>
<proteinExistence type="predicted"/>
<dbReference type="GO" id="GO:0036158">
    <property type="term" value="P:outer dynein arm assembly"/>
    <property type="evidence" value="ECO:0007669"/>
    <property type="project" value="TreeGrafter"/>
</dbReference>
<dbReference type="OrthoDB" id="413572at2759"/>
<dbReference type="GO" id="GO:0003341">
    <property type="term" value="P:cilium movement"/>
    <property type="evidence" value="ECO:0007669"/>
    <property type="project" value="TreeGrafter"/>
</dbReference>
<dbReference type="GO" id="GO:0036159">
    <property type="term" value="P:inner dynein arm assembly"/>
    <property type="evidence" value="ECO:0007669"/>
    <property type="project" value="TreeGrafter"/>
</dbReference>
<dbReference type="InterPro" id="IPR011989">
    <property type="entry name" value="ARM-like"/>
</dbReference>
<evidence type="ECO:0000313" key="3">
    <source>
        <dbReference type="EMBL" id="OWF49420.1"/>
    </source>
</evidence>
<reference evidence="3 4" key="1">
    <citation type="journal article" date="2017" name="Nat. Ecol. Evol.">
        <title>Scallop genome provides insights into evolution of bilaterian karyotype and development.</title>
        <authorList>
            <person name="Wang S."/>
            <person name="Zhang J."/>
            <person name="Jiao W."/>
            <person name="Li J."/>
            <person name="Xun X."/>
            <person name="Sun Y."/>
            <person name="Guo X."/>
            <person name="Huan P."/>
            <person name="Dong B."/>
            <person name="Zhang L."/>
            <person name="Hu X."/>
            <person name="Sun X."/>
            <person name="Wang J."/>
            <person name="Zhao C."/>
            <person name="Wang Y."/>
            <person name="Wang D."/>
            <person name="Huang X."/>
            <person name="Wang R."/>
            <person name="Lv J."/>
            <person name="Li Y."/>
            <person name="Zhang Z."/>
            <person name="Liu B."/>
            <person name="Lu W."/>
            <person name="Hui Y."/>
            <person name="Liang J."/>
            <person name="Zhou Z."/>
            <person name="Hou R."/>
            <person name="Li X."/>
            <person name="Liu Y."/>
            <person name="Li H."/>
            <person name="Ning X."/>
            <person name="Lin Y."/>
            <person name="Zhao L."/>
            <person name="Xing Q."/>
            <person name="Dou J."/>
            <person name="Li Y."/>
            <person name="Mao J."/>
            <person name="Guo H."/>
            <person name="Dou H."/>
            <person name="Li T."/>
            <person name="Mu C."/>
            <person name="Jiang W."/>
            <person name="Fu Q."/>
            <person name="Fu X."/>
            <person name="Miao Y."/>
            <person name="Liu J."/>
            <person name="Yu Q."/>
            <person name="Li R."/>
            <person name="Liao H."/>
            <person name="Li X."/>
            <person name="Kong Y."/>
            <person name="Jiang Z."/>
            <person name="Chourrout D."/>
            <person name="Li R."/>
            <person name="Bao Z."/>
        </authorList>
    </citation>
    <scope>NUCLEOTIDE SEQUENCE [LARGE SCALE GENOMIC DNA]</scope>
    <source>
        <strain evidence="3 4">PY_sf001</strain>
    </source>
</reference>
<dbReference type="PANTHER" id="PTHR16216">
    <property type="entry name" value="DYNEIN ASSEMBLY FACTOR 5, AXONEMAL"/>
    <property type="match status" value="1"/>
</dbReference>
<dbReference type="STRING" id="6573.A0A210QL21"/>
<dbReference type="InterPro" id="IPR057978">
    <property type="entry name" value="TPR_DAAF5"/>
</dbReference>
<dbReference type="AlphaFoldDB" id="A0A210QL21"/>
<sequence>MATMDQNSNSVLQGIARHVNCLSEENRNTRKRALEGIRKDTIGRKPPLEQAEIRVIFSEIIKPLLKCFSDPVEKCRQLAVLTVKEFLQAIPEPQESLPYIAPILVQRLGQQDIVETSEELRLDLIGLLLDIVEFSGKKMAAYLDDCIKILTKTIIDPFPDVRKESCKCAAKLAKAIPEYFQMMSESLIKPLLMTITHQHSRVRVIVIETIGDVILYGNGKSVDTVVSHLAQRLFDQSPAVRKAVIKVVGTWLLDLPDRYSFHHKLIPLLLTGITDEQPDIQELADTLWYDTGLKYEKENEEELKDKIDFEKEAPQHYPPNVERPNFGCRTLMMRHFSKILPGLMRDVLDWVVETRIKSASLLYTLLINSEDYVTQHLEPLLTGMYRASVDEEKSVVMDMKKSAVLVGYFVSPDIWSKLVFKAVKTTQSFGCVMVLGGVIKGSERAALQPYLDSVCDVILSPDVCHTIQVQMHMELLSCVEGILTVVQEDTGPVSQKLFNLLLTILAQAQNQETADKVYQLLDELCKVQTLESRVQLFSCHTQPLLLSFTETFEMWNLHSVERQIFDTLIIEAGPVIGDLLDDIIPVMVANLNPEKDPEVRLKFFSLLSKLVMNATTTIDSQKKFGDFGAIVVKDMIIPNCVWSAGRTAGAIRTTAVSCMWALLQSGLLAPEKLAPVVEDLLTQIITAMDDTNKSTRLIACRVMTRVFELSGPSLELDRLHNMYPELLKRLDDSDDEIRITVAKTWLGYLGSFAGRYDAGLYKAHVEAIYKGLLVHLDDPDTRIQKAILGKQCDVLNSLSRLSYT</sequence>
<dbReference type="EMBL" id="NEDP02003110">
    <property type="protein sequence ID" value="OWF49420.1"/>
    <property type="molecule type" value="Genomic_DNA"/>
</dbReference>
<evidence type="ECO:0000313" key="4">
    <source>
        <dbReference type="Proteomes" id="UP000242188"/>
    </source>
</evidence>
<accession>A0A210QL21</accession>
<organism evidence="3 4">
    <name type="scientific">Mizuhopecten yessoensis</name>
    <name type="common">Japanese scallop</name>
    <name type="synonym">Patinopecten yessoensis</name>
    <dbReference type="NCBI Taxonomy" id="6573"/>
    <lineage>
        <taxon>Eukaryota</taxon>
        <taxon>Metazoa</taxon>
        <taxon>Spiralia</taxon>
        <taxon>Lophotrochozoa</taxon>
        <taxon>Mollusca</taxon>
        <taxon>Bivalvia</taxon>
        <taxon>Autobranchia</taxon>
        <taxon>Pteriomorphia</taxon>
        <taxon>Pectinida</taxon>
        <taxon>Pectinoidea</taxon>
        <taxon>Pectinidae</taxon>
        <taxon>Mizuhopecten</taxon>
    </lineage>
</organism>
<comment type="caution">
    <text evidence="3">The sequence shown here is derived from an EMBL/GenBank/DDBJ whole genome shotgun (WGS) entry which is preliminary data.</text>
</comment>
<dbReference type="Proteomes" id="UP000242188">
    <property type="component" value="Unassembled WGS sequence"/>
</dbReference>
<dbReference type="GO" id="GO:0005737">
    <property type="term" value="C:cytoplasm"/>
    <property type="evidence" value="ECO:0007669"/>
    <property type="project" value="TreeGrafter"/>
</dbReference>
<dbReference type="PANTHER" id="PTHR16216:SF2">
    <property type="entry name" value="DYNEIN AXONEMAL ASSEMBLY FACTOR 5"/>
    <property type="match status" value="1"/>
</dbReference>
<dbReference type="InterPro" id="IPR016024">
    <property type="entry name" value="ARM-type_fold"/>
</dbReference>
<protein>
    <submittedName>
        <fullName evidence="3">HEAT repeat-containing protein 2</fullName>
    </submittedName>
</protein>
<dbReference type="Pfam" id="PF24573">
    <property type="entry name" value="HEAT_DAAF5"/>
    <property type="match status" value="1"/>
</dbReference>
<name>A0A210QL21_MIZYE</name>
<keyword evidence="4" id="KW-1185">Reference proteome</keyword>
<evidence type="ECO:0000259" key="1">
    <source>
        <dbReference type="Pfam" id="PF24573"/>
    </source>
</evidence>
<dbReference type="GO" id="GO:0045505">
    <property type="term" value="F:dynein intermediate chain binding"/>
    <property type="evidence" value="ECO:0007669"/>
    <property type="project" value="TreeGrafter"/>
</dbReference>
<dbReference type="InterPro" id="IPR052623">
    <property type="entry name" value="DAAF5"/>
</dbReference>
<dbReference type="SUPFAM" id="SSF48371">
    <property type="entry name" value="ARM repeat"/>
    <property type="match status" value="1"/>
</dbReference>
<gene>
    <name evidence="3" type="ORF">KP79_PYT06092</name>
</gene>
<feature type="domain" description="Dynein axonemal assembly factor 5 HEAT-repeat" evidence="1">
    <location>
        <begin position="315"/>
        <end position="506"/>
    </location>
</feature>
<evidence type="ECO:0000259" key="2">
    <source>
        <dbReference type="Pfam" id="PF25757"/>
    </source>
</evidence>
<dbReference type="InterPro" id="IPR056497">
    <property type="entry name" value="HEAT_DAAF5"/>
</dbReference>
<feature type="domain" description="Dynein axonemal assembly factor 5 TPR repeats" evidence="2">
    <location>
        <begin position="21"/>
        <end position="306"/>
    </location>
</feature>
<dbReference type="Gene3D" id="1.25.10.10">
    <property type="entry name" value="Leucine-rich Repeat Variant"/>
    <property type="match status" value="4"/>
</dbReference>